<proteinExistence type="predicted"/>
<evidence type="ECO:0000256" key="2">
    <source>
        <dbReference type="SAM" id="Phobius"/>
    </source>
</evidence>
<keyword evidence="2" id="KW-0812">Transmembrane</keyword>
<gene>
    <name evidence="3" type="ORF">AACH10_00015</name>
</gene>
<evidence type="ECO:0008006" key="5">
    <source>
        <dbReference type="Google" id="ProtNLM"/>
    </source>
</evidence>
<keyword evidence="2" id="KW-0472">Membrane</keyword>
<evidence type="ECO:0000256" key="1">
    <source>
        <dbReference type="SAM" id="MobiDB-lite"/>
    </source>
</evidence>
<keyword evidence="4" id="KW-1185">Reference proteome</keyword>
<dbReference type="EMBL" id="JBBUTH010000001">
    <property type="protein sequence ID" value="MEK8048618.1"/>
    <property type="molecule type" value="Genomic_DNA"/>
</dbReference>
<name>A0ABU9CA30_9BURK</name>
<reference evidence="3 4" key="1">
    <citation type="submission" date="2024-04" db="EMBL/GenBank/DDBJ databases">
        <title>Novel species of the genus Ideonella isolated from streams.</title>
        <authorList>
            <person name="Lu H."/>
        </authorList>
    </citation>
    <scope>NUCLEOTIDE SEQUENCE [LARGE SCALE GENOMIC DNA]</scope>
    <source>
        <strain evidence="3 4">DXS22W</strain>
    </source>
</reference>
<accession>A0ABU9CA30</accession>
<keyword evidence="2" id="KW-1133">Transmembrane helix</keyword>
<feature type="transmembrane region" description="Helical" evidence="2">
    <location>
        <begin position="6"/>
        <end position="28"/>
    </location>
</feature>
<feature type="region of interest" description="Disordered" evidence="1">
    <location>
        <begin position="56"/>
        <end position="79"/>
    </location>
</feature>
<organism evidence="3 4">
    <name type="scientific">Pseudaquabacterium inlustre</name>
    <dbReference type="NCBI Taxonomy" id="2984192"/>
    <lineage>
        <taxon>Bacteria</taxon>
        <taxon>Pseudomonadati</taxon>
        <taxon>Pseudomonadota</taxon>
        <taxon>Betaproteobacteria</taxon>
        <taxon>Burkholderiales</taxon>
        <taxon>Sphaerotilaceae</taxon>
        <taxon>Pseudaquabacterium</taxon>
    </lineage>
</organism>
<dbReference type="RefSeq" id="WP_341408296.1">
    <property type="nucleotide sequence ID" value="NZ_JBBUTH010000001.1"/>
</dbReference>
<comment type="caution">
    <text evidence="3">The sequence shown here is derived from an EMBL/GenBank/DDBJ whole genome shotgun (WGS) entry which is preliminary data.</text>
</comment>
<evidence type="ECO:0000313" key="3">
    <source>
        <dbReference type="EMBL" id="MEK8048618.1"/>
    </source>
</evidence>
<sequence>MDLQSLAVTLIVTVALVYASWTLMPAAWRRALQQRLTGRVQPEAAGCGGCGGGCTPPPQRSASAAAEAKPITLHRRPMR</sequence>
<protein>
    <recommendedName>
        <fullName evidence="5">FeoB-associated Cys-rich membrane protein</fullName>
    </recommendedName>
</protein>
<dbReference type="Proteomes" id="UP001365405">
    <property type="component" value="Unassembled WGS sequence"/>
</dbReference>
<evidence type="ECO:0000313" key="4">
    <source>
        <dbReference type="Proteomes" id="UP001365405"/>
    </source>
</evidence>